<dbReference type="PROSITE" id="PS50002">
    <property type="entry name" value="SH3"/>
    <property type="match status" value="1"/>
</dbReference>
<dbReference type="InterPro" id="IPR036028">
    <property type="entry name" value="SH3-like_dom_sf"/>
</dbReference>
<dbReference type="EMBL" id="CAJVPP010007237">
    <property type="protein sequence ID" value="CAG8685663.1"/>
    <property type="molecule type" value="Genomic_DNA"/>
</dbReference>
<comment type="caution">
    <text evidence="8">The sequence shown here is derived from an EMBL/GenBank/DDBJ whole genome shotgun (WGS) entry which is preliminary data.</text>
</comment>
<dbReference type="GO" id="GO:0006897">
    <property type="term" value="P:endocytosis"/>
    <property type="evidence" value="ECO:0007669"/>
    <property type="project" value="TreeGrafter"/>
</dbReference>
<feature type="compositionally biased region" description="Polar residues" evidence="4">
    <location>
        <begin position="247"/>
        <end position="257"/>
    </location>
</feature>
<dbReference type="InterPro" id="IPR000261">
    <property type="entry name" value="EH_dom"/>
</dbReference>
<keyword evidence="1 3" id="KW-0728">SH3 domain</keyword>
<dbReference type="PROSITE" id="PS50222">
    <property type="entry name" value="EF_HAND_2"/>
    <property type="match status" value="1"/>
</dbReference>
<evidence type="ECO:0000313" key="8">
    <source>
        <dbReference type="EMBL" id="CAG8685663.1"/>
    </source>
</evidence>
<evidence type="ECO:0000256" key="1">
    <source>
        <dbReference type="ARBA" id="ARBA00022443"/>
    </source>
</evidence>
<dbReference type="Pfam" id="PF14604">
    <property type="entry name" value="SH3_9"/>
    <property type="match status" value="1"/>
</dbReference>
<dbReference type="SMART" id="SM00027">
    <property type="entry name" value="EH"/>
    <property type="match status" value="1"/>
</dbReference>
<dbReference type="InterPro" id="IPR002048">
    <property type="entry name" value="EF_hand_dom"/>
</dbReference>
<organism evidence="8 9">
    <name type="scientific">Funneliformis mosseae</name>
    <name type="common">Endomycorrhizal fungus</name>
    <name type="synonym">Glomus mosseae</name>
    <dbReference type="NCBI Taxonomy" id="27381"/>
    <lineage>
        <taxon>Eukaryota</taxon>
        <taxon>Fungi</taxon>
        <taxon>Fungi incertae sedis</taxon>
        <taxon>Mucoromycota</taxon>
        <taxon>Glomeromycotina</taxon>
        <taxon>Glomeromycetes</taxon>
        <taxon>Glomerales</taxon>
        <taxon>Glomeraceae</taxon>
        <taxon>Funneliformis</taxon>
    </lineage>
</organism>
<feature type="compositionally biased region" description="Pro residues" evidence="4">
    <location>
        <begin position="201"/>
        <end position="226"/>
    </location>
</feature>
<dbReference type="CDD" id="cd00052">
    <property type="entry name" value="EH"/>
    <property type="match status" value="1"/>
</dbReference>
<dbReference type="SMART" id="SM00054">
    <property type="entry name" value="EFh"/>
    <property type="match status" value="1"/>
</dbReference>
<protein>
    <submittedName>
        <fullName evidence="8">12398_t:CDS:1</fullName>
    </submittedName>
</protein>
<feature type="compositionally biased region" description="Basic and acidic residues" evidence="4">
    <location>
        <begin position="176"/>
        <end position="188"/>
    </location>
</feature>
<evidence type="ECO:0000259" key="7">
    <source>
        <dbReference type="PROSITE" id="PS50222"/>
    </source>
</evidence>
<dbReference type="SMART" id="SM00326">
    <property type="entry name" value="SH3"/>
    <property type="match status" value="1"/>
</dbReference>
<dbReference type="InterPro" id="IPR011992">
    <property type="entry name" value="EF-hand-dom_pair"/>
</dbReference>
<dbReference type="InterPro" id="IPR018247">
    <property type="entry name" value="EF_Hand_1_Ca_BS"/>
</dbReference>
<sequence>MVLKARAIFDCKADDDLELSFKTKAIIVDITKASDEGWFEGTLEGSKTRGLFPENYVEFFEEKQPKVPPRPPPRKTSVVSKDSNGVKSNSTHSFIKDDPVDDSDTIETSPPEPKKLSAAKFAIFEQLDKSDNAKTSQKSPPTIIKPKVFPVNSEVSSSRSIGSNSERDVTIYTVSVDKKKSVLERNTKESGSLPTQSKVKPVPPIKPKITPPPIAPKPGKLAPPLPSRSSSTILTMDKKPPLPPRKPSTSSVSSNNEAHPPIPLRPSSNGSVLQSNSFLSKQVDKTTAKARTGTQDVAGEAAKQGVSIGVAQLKDDLKRSKFGNKKIPGQNALFDKLEKNAQDLASNQAKKKAGDTFDKNLDEIQSKPKPNLPIRNNLSNINSQITSAPRPSVSTRNTDVIIPRRPKSHDNHSSENNLSKGIPSDARNRYEVIYDANKDDDDSIDGAVVKAIYLRSCLDNKTLSKIWDLLDTDEDGRLSRNEFCAGMFLIDERLKGHPIPDELPYGLLELTI</sequence>
<accession>A0A9N9ER15</accession>
<dbReference type="GO" id="GO:0005886">
    <property type="term" value="C:plasma membrane"/>
    <property type="evidence" value="ECO:0007669"/>
    <property type="project" value="TreeGrafter"/>
</dbReference>
<feature type="region of interest" description="Disordered" evidence="4">
    <location>
        <begin position="129"/>
        <end position="303"/>
    </location>
</feature>
<evidence type="ECO:0000259" key="6">
    <source>
        <dbReference type="PROSITE" id="PS50031"/>
    </source>
</evidence>
<evidence type="ECO:0000259" key="5">
    <source>
        <dbReference type="PROSITE" id="PS50002"/>
    </source>
</evidence>
<evidence type="ECO:0000313" key="9">
    <source>
        <dbReference type="Proteomes" id="UP000789375"/>
    </source>
</evidence>
<feature type="domain" description="EH" evidence="6">
    <location>
        <begin position="426"/>
        <end position="512"/>
    </location>
</feature>
<name>A0A9N9ER15_FUNMO</name>
<feature type="region of interest" description="Disordered" evidence="4">
    <location>
        <begin position="363"/>
        <end position="423"/>
    </location>
</feature>
<dbReference type="PANTHER" id="PTHR11216">
    <property type="entry name" value="EH DOMAIN"/>
    <property type="match status" value="1"/>
</dbReference>
<evidence type="ECO:0000256" key="4">
    <source>
        <dbReference type="SAM" id="MobiDB-lite"/>
    </source>
</evidence>
<dbReference type="Proteomes" id="UP000789375">
    <property type="component" value="Unassembled WGS sequence"/>
</dbReference>
<keyword evidence="9" id="KW-1185">Reference proteome</keyword>
<keyword evidence="2" id="KW-0106">Calcium</keyword>
<dbReference type="SUPFAM" id="SSF50044">
    <property type="entry name" value="SH3-domain"/>
    <property type="match status" value="1"/>
</dbReference>
<dbReference type="Pfam" id="PF12763">
    <property type="entry name" value="EH"/>
    <property type="match status" value="1"/>
</dbReference>
<dbReference type="GO" id="GO:0005737">
    <property type="term" value="C:cytoplasm"/>
    <property type="evidence" value="ECO:0007669"/>
    <property type="project" value="TreeGrafter"/>
</dbReference>
<dbReference type="SUPFAM" id="SSF47473">
    <property type="entry name" value="EF-hand"/>
    <property type="match status" value="1"/>
</dbReference>
<reference evidence="8" key="1">
    <citation type="submission" date="2021-06" db="EMBL/GenBank/DDBJ databases">
        <authorList>
            <person name="Kallberg Y."/>
            <person name="Tangrot J."/>
            <person name="Rosling A."/>
        </authorList>
    </citation>
    <scope>NUCLEOTIDE SEQUENCE</scope>
    <source>
        <strain evidence="8">87-6 pot B 2015</strain>
    </source>
</reference>
<feature type="compositionally biased region" description="Low complexity" evidence="4">
    <location>
        <begin position="151"/>
        <end position="164"/>
    </location>
</feature>
<dbReference type="AlphaFoldDB" id="A0A9N9ER15"/>
<feature type="region of interest" description="Disordered" evidence="4">
    <location>
        <begin position="62"/>
        <end position="117"/>
    </location>
</feature>
<proteinExistence type="predicted"/>
<feature type="domain" description="SH3" evidence="5">
    <location>
        <begin position="1"/>
        <end position="62"/>
    </location>
</feature>
<feature type="compositionally biased region" description="Polar residues" evidence="4">
    <location>
        <begin position="77"/>
        <end position="93"/>
    </location>
</feature>
<evidence type="ECO:0000256" key="2">
    <source>
        <dbReference type="ARBA" id="ARBA00022837"/>
    </source>
</evidence>
<dbReference type="GO" id="GO:0005509">
    <property type="term" value="F:calcium ion binding"/>
    <property type="evidence" value="ECO:0007669"/>
    <property type="project" value="InterPro"/>
</dbReference>
<dbReference type="PROSITE" id="PS50031">
    <property type="entry name" value="EH"/>
    <property type="match status" value="1"/>
</dbReference>
<evidence type="ECO:0000256" key="3">
    <source>
        <dbReference type="PROSITE-ProRule" id="PRU00192"/>
    </source>
</evidence>
<dbReference type="Gene3D" id="2.30.30.40">
    <property type="entry name" value="SH3 Domains"/>
    <property type="match status" value="1"/>
</dbReference>
<dbReference type="InterPro" id="IPR001452">
    <property type="entry name" value="SH3_domain"/>
</dbReference>
<feature type="compositionally biased region" description="Polar residues" evidence="4">
    <location>
        <begin position="266"/>
        <end position="280"/>
    </location>
</feature>
<dbReference type="Gene3D" id="1.10.238.10">
    <property type="entry name" value="EF-hand"/>
    <property type="match status" value="1"/>
</dbReference>
<feature type="domain" description="EF-hand" evidence="7">
    <location>
        <begin position="458"/>
        <end position="493"/>
    </location>
</feature>
<feature type="compositionally biased region" description="Polar residues" evidence="4">
    <location>
        <begin position="374"/>
        <end position="398"/>
    </location>
</feature>
<gene>
    <name evidence="8" type="ORF">FMOSSE_LOCUS13120</name>
</gene>
<dbReference type="PROSITE" id="PS00018">
    <property type="entry name" value="EF_HAND_1"/>
    <property type="match status" value="1"/>
</dbReference>
<dbReference type="GO" id="GO:0016197">
    <property type="term" value="P:endosomal transport"/>
    <property type="evidence" value="ECO:0007669"/>
    <property type="project" value="TreeGrafter"/>
</dbReference>